<evidence type="ECO:0000313" key="1">
    <source>
        <dbReference type="EMBL" id="MDT0497783.1"/>
    </source>
</evidence>
<dbReference type="InterPro" id="IPR007709">
    <property type="entry name" value="N-FG_amidohydro"/>
</dbReference>
<reference evidence="1 2" key="1">
    <citation type="submission" date="2023-09" db="EMBL/GenBank/DDBJ databases">
        <authorList>
            <person name="Rey-Velasco X."/>
        </authorList>
    </citation>
    <scope>NUCLEOTIDE SEQUENCE [LARGE SCALE GENOMIC DNA]</scope>
    <source>
        <strain evidence="1 2">W345</strain>
    </source>
</reference>
<dbReference type="RefSeq" id="WP_311365174.1">
    <property type="nucleotide sequence ID" value="NZ_JAVRIC010000013.1"/>
</dbReference>
<dbReference type="EC" id="3.5.1.68" evidence="1"/>
<dbReference type="EMBL" id="JAVRIC010000013">
    <property type="protein sequence ID" value="MDT0497783.1"/>
    <property type="molecule type" value="Genomic_DNA"/>
</dbReference>
<protein>
    <submittedName>
        <fullName evidence="1">N-formylglutamate deformylase</fullName>
        <ecNumber evidence="1">3.5.1.68</ecNumber>
    </submittedName>
</protein>
<dbReference type="NCBIfam" id="TIGR02017">
    <property type="entry name" value="hutG_amidohyd"/>
    <property type="match status" value="1"/>
</dbReference>
<dbReference type="SUPFAM" id="SSF53187">
    <property type="entry name" value="Zn-dependent exopeptidases"/>
    <property type="match status" value="1"/>
</dbReference>
<sequence length="268" mass="30221">MKQHPTYALDLRDSPLLISMPHAGTELPADWTQRYTEVALAVPDTDWHLPQLYDFADTLGASTLWPRYSRYVIDLNRDPSGRSLYPGASTTELCPLSSFAQAPLYRPGQAPSDSEIADRIKDYFDPYHDALQAMLAALRDRHGYAILFEAHSIASRVPRFFEGRLPDFNFGSNADSTLPRDITAGLCRRVQADARWSAVANGRFKGGYITRHYGQPVERVYALQLELSQAVYMIEDGRYGYDEAVAAPVKPLLRELLQHLQDDVTRLS</sequence>
<gene>
    <name evidence="1" type="primary">hutG</name>
    <name evidence="1" type="ORF">RM530_10460</name>
</gene>
<dbReference type="Proteomes" id="UP001254608">
    <property type="component" value="Unassembled WGS sequence"/>
</dbReference>
<dbReference type="GO" id="GO:0050129">
    <property type="term" value="F:N-formylglutamate deformylase activity"/>
    <property type="evidence" value="ECO:0007669"/>
    <property type="project" value="UniProtKB-EC"/>
</dbReference>
<comment type="caution">
    <text evidence="1">The sequence shown here is derived from an EMBL/GenBank/DDBJ whole genome shotgun (WGS) entry which is preliminary data.</text>
</comment>
<dbReference type="Pfam" id="PF05013">
    <property type="entry name" value="FGase"/>
    <property type="match status" value="1"/>
</dbReference>
<dbReference type="Gene3D" id="3.40.630.40">
    <property type="entry name" value="Zn-dependent exopeptidases"/>
    <property type="match status" value="1"/>
</dbReference>
<keyword evidence="2" id="KW-1185">Reference proteome</keyword>
<keyword evidence="1" id="KW-0378">Hydrolase</keyword>
<name>A0ABU2WIT9_9GAMM</name>
<dbReference type="InterPro" id="IPR010247">
    <property type="entry name" value="HutG_amidohyd"/>
</dbReference>
<organism evidence="1 2">
    <name type="scientific">Banduia mediterranea</name>
    <dbReference type="NCBI Taxonomy" id="3075609"/>
    <lineage>
        <taxon>Bacteria</taxon>
        <taxon>Pseudomonadati</taxon>
        <taxon>Pseudomonadota</taxon>
        <taxon>Gammaproteobacteria</taxon>
        <taxon>Nevskiales</taxon>
        <taxon>Algiphilaceae</taxon>
        <taxon>Banduia</taxon>
    </lineage>
</organism>
<proteinExistence type="predicted"/>
<accession>A0ABU2WIT9</accession>
<evidence type="ECO:0000313" key="2">
    <source>
        <dbReference type="Proteomes" id="UP001254608"/>
    </source>
</evidence>